<feature type="compositionally biased region" description="Basic and acidic residues" evidence="1">
    <location>
        <begin position="186"/>
        <end position="196"/>
    </location>
</feature>
<dbReference type="PANTHER" id="PTHR36885:SF3">
    <property type="entry name" value="OS12G0485150 PROTEIN"/>
    <property type="match status" value="1"/>
</dbReference>
<name>A0ABC9GER3_9POAL</name>
<evidence type="ECO:0000256" key="1">
    <source>
        <dbReference type="SAM" id="MobiDB-lite"/>
    </source>
</evidence>
<feature type="compositionally biased region" description="Low complexity" evidence="1">
    <location>
        <begin position="174"/>
        <end position="185"/>
    </location>
</feature>
<reference evidence="2" key="1">
    <citation type="submission" date="2024-10" db="EMBL/GenBank/DDBJ databases">
        <authorList>
            <person name="Ryan C."/>
        </authorList>
    </citation>
    <scope>NUCLEOTIDE SEQUENCE [LARGE SCALE GENOMIC DNA]</scope>
</reference>
<organism evidence="2 3">
    <name type="scientific">Urochloa decumbens</name>
    <dbReference type="NCBI Taxonomy" id="240449"/>
    <lineage>
        <taxon>Eukaryota</taxon>
        <taxon>Viridiplantae</taxon>
        <taxon>Streptophyta</taxon>
        <taxon>Embryophyta</taxon>
        <taxon>Tracheophyta</taxon>
        <taxon>Spermatophyta</taxon>
        <taxon>Magnoliopsida</taxon>
        <taxon>Liliopsida</taxon>
        <taxon>Poales</taxon>
        <taxon>Poaceae</taxon>
        <taxon>PACMAD clade</taxon>
        <taxon>Panicoideae</taxon>
        <taxon>Panicodae</taxon>
        <taxon>Paniceae</taxon>
        <taxon>Melinidinae</taxon>
        <taxon>Urochloa</taxon>
    </lineage>
</organism>
<dbReference type="EMBL" id="OZ075119">
    <property type="protein sequence ID" value="CAL5093609.1"/>
    <property type="molecule type" value="Genomic_DNA"/>
</dbReference>
<dbReference type="PANTHER" id="PTHR36885">
    <property type="entry name" value="EXPRESSED PROTEIN"/>
    <property type="match status" value="1"/>
</dbReference>
<feature type="region of interest" description="Disordered" evidence="1">
    <location>
        <begin position="136"/>
        <end position="212"/>
    </location>
</feature>
<gene>
    <name evidence="2" type="ORF">URODEC1_LOCUS115458</name>
</gene>
<feature type="compositionally biased region" description="Basic residues" evidence="1">
    <location>
        <begin position="281"/>
        <end position="296"/>
    </location>
</feature>
<protein>
    <submittedName>
        <fullName evidence="2">Uncharacterized protein</fullName>
    </submittedName>
</protein>
<accession>A0ABC9GER3</accession>
<keyword evidence="3" id="KW-1185">Reference proteome</keyword>
<feature type="region of interest" description="Disordered" evidence="1">
    <location>
        <begin position="262"/>
        <end position="302"/>
    </location>
</feature>
<dbReference type="AlphaFoldDB" id="A0ABC9GER3"/>
<evidence type="ECO:0000313" key="2">
    <source>
        <dbReference type="EMBL" id="CAL5093609.1"/>
    </source>
</evidence>
<evidence type="ECO:0000313" key="3">
    <source>
        <dbReference type="Proteomes" id="UP001497457"/>
    </source>
</evidence>
<sequence>MGIRSQVPFPRLLVPLPHVRIYAAGAAPQLSLFNSLFLASSQPAAPMAHHHSGRRRLSEMLGEQQEPFYLDLYLLEKGCSPAFHGGGGGACSTCWPTRAWNTGGRLMRRTPTRSGRKGRRGVLRLLLSKLLSGAMPTAPAAAVGKKKRPKPAAAIDWRRSDDDEQSSPGRSTDSAVPAASPSAAVECRHRTDVDGDRQEEDDESSKKQLSPVSVLEQRLFEHSPASPPPHAQKAFVLFSDLLEAAYAPTTLVHLLANARQQDSVNTSKKDVRSPPPPPQQLRRRRRSRNCKKKHARRDAEDDAAFERDLATATALVASELGGGASWVRAEDVGPERGDVAGDVAAAVLEALTEEAAAELMVGRQDQKGCACG</sequence>
<dbReference type="Proteomes" id="UP001497457">
    <property type="component" value="Chromosome 9rd"/>
</dbReference>
<proteinExistence type="predicted"/>